<evidence type="ECO:0000313" key="2">
    <source>
        <dbReference type="Proteomes" id="UP000049127"/>
    </source>
</evidence>
<proteinExistence type="predicted"/>
<sequence length="44" mass="5326">MNGKNNIELMEIKIELKQMIDTLDDKKFINNLINIVKYFLDRKK</sequence>
<dbReference type="Proteomes" id="UP000049127">
    <property type="component" value="Unassembled WGS sequence"/>
</dbReference>
<dbReference type="AlphaFoldDB" id="A0A0C7R1L9"/>
<reference evidence="1 2" key="1">
    <citation type="submission" date="2015-01" db="EMBL/GenBank/DDBJ databases">
        <authorList>
            <person name="Aslett A.Martin."/>
            <person name="De Silva Nishadi"/>
        </authorList>
    </citation>
    <scope>NUCLEOTIDE SEQUENCE [LARGE SCALE GENOMIC DNA]</scope>
    <source>
        <strain evidence="1 2">R28058</strain>
    </source>
</reference>
<dbReference type="EMBL" id="CEKZ01000001">
    <property type="protein sequence ID" value="CEQ02059.1"/>
    <property type="molecule type" value="Genomic_DNA"/>
</dbReference>
<dbReference type="RefSeq" id="WP_261290947.1">
    <property type="nucleotide sequence ID" value="NZ_CEKZ01000001.1"/>
</dbReference>
<organism evidence="1 2">
    <name type="scientific">Paraclostridium sordellii</name>
    <name type="common">Clostridium sordellii</name>
    <dbReference type="NCBI Taxonomy" id="1505"/>
    <lineage>
        <taxon>Bacteria</taxon>
        <taxon>Bacillati</taxon>
        <taxon>Bacillota</taxon>
        <taxon>Clostridia</taxon>
        <taxon>Peptostreptococcales</taxon>
        <taxon>Peptostreptococcaceae</taxon>
        <taxon>Paraclostridium</taxon>
    </lineage>
</organism>
<evidence type="ECO:0000313" key="1">
    <source>
        <dbReference type="EMBL" id="CEQ02059.1"/>
    </source>
</evidence>
<protein>
    <submittedName>
        <fullName evidence="1">Uncharacterized protein</fullName>
    </submittedName>
</protein>
<gene>
    <name evidence="1" type="ORF">R28058_34061</name>
</gene>
<accession>A0A0C7R1L9</accession>
<name>A0A0C7R1L9_PARSO</name>